<reference evidence="2 3" key="1">
    <citation type="submission" date="2019-09" db="EMBL/GenBank/DDBJ databases">
        <title>Pimelobacter sp. isolated from Paulinella.</title>
        <authorList>
            <person name="Jeong S.E."/>
        </authorList>
    </citation>
    <scope>NUCLEOTIDE SEQUENCE [LARGE SCALE GENOMIC DNA]</scope>
    <source>
        <strain evidence="2 3">Pch-N</strain>
    </source>
</reference>
<proteinExistence type="predicted"/>
<sequence>MPTLTVLYGTPVDPAAFRRHYEEVHLPLARELPGASDLSVTLDVDTLAGEHPVFAIFRARFATRSALDAALASPAGQAAQADVPAFASGGVTIVVEGD</sequence>
<feature type="domain" description="EthD" evidence="1">
    <location>
        <begin position="11"/>
        <end position="88"/>
    </location>
</feature>
<evidence type="ECO:0000259" key="1">
    <source>
        <dbReference type="Pfam" id="PF07110"/>
    </source>
</evidence>
<gene>
    <name evidence="2" type="ORF">F9L07_12245</name>
</gene>
<dbReference type="NCBIfam" id="TIGR02118">
    <property type="entry name" value="EthD family reductase"/>
    <property type="match status" value="1"/>
</dbReference>
<organism evidence="2 3">
    <name type="scientific">Nocardioides simplex</name>
    <name type="common">Arthrobacter simplex</name>
    <dbReference type="NCBI Taxonomy" id="2045"/>
    <lineage>
        <taxon>Bacteria</taxon>
        <taxon>Bacillati</taxon>
        <taxon>Actinomycetota</taxon>
        <taxon>Actinomycetes</taxon>
        <taxon>Propionibacteriales</taxon>
        <taxon>Nocardioidaceae</taxon>
        <taxon>Pimelobacter</taxon>
    </lineage>
</organism>
<evidence type="ECO:0000313" key="3">
    <source>
        <dbReference type="Proteomes" id="UP000449906"/>
    </source>
</evidence>
<comment type="caution">
    <text evidence="2">The sequence shown here is derived from an EMBL/GenBank/DDBJ whole genome shotgun (WGS) entry which is preliminary data.</text>
</comment>
<evidence type="ECO:0000313" key="2">
    <source>
        <dbReference type="EMBL" id="KAB2812523.1"/>
    </source>
</evidence>
<dbReference type="SUPFAM" id="SSF54909">
    <property type="entry name" value="Dimeric alpha+beta barrel"/>
    <property type="match status" value="1"/>
</dbReference>
<dbReference type="AlphaFoldDB" id="A0A7J5E2W1"/>
<name>A0A7J5E2W1_NOCSI</name>
<dbReference type="EMBL" id="WBVM01000001">
    <property type="protein sequence ID" value="KAB2812523.1"/>
    <property type="molecule type" value="Genomic_DNA"/>
</dbReference>
<dbReference type="InterPro" id="IPR011008">
    <property type="entry name" value="Dimeric_a/b-barrel"/>
</dbReference>
<dbReference type="RefSeq" id="WP_151579876.1">
    <property type="nucleotide sequence ID" value="NZ_CP182503.1"/>
</dbReference>
<accession>A0A7J5E2W1</accession>
<dbReference type="InterPro" id="IPR009799">
    <property type="entry name" value="EthD_dom"/>
</dbReference>
<protein>
    <submittedName>
        <fullName evidence="2">EthD family reductase</fullName>
    </submittedName>
</protein>
<dbReference type="Proteomes" id="UP000449906">
    <property type="component" value="Unassembled WGS sequence"/>
</dbReference>
<dbReference type="Gene3D" id="3.30.70.100">
    <property type="match status" value="1"/>
</dbReference>
<dbReference type="GO" id="GO:0016491">
    <property type="term" value="F:oxidoreductase activity"/>
    <property type="evidence" value="ECO:0007669"/>
    <property type="project" value="InterPro"/>
</dbReference>
<dbReference type="Pfam" id="PF07110">
    <property type="entry name" value="EthD"/>
    <property type="match status" value="1"/>
</dbReference>